<dbReference type="PANTHER" id="PTHR43779:SF3">
    <property type="entry name" value="(3R)-3-[(CARBOXYMETHYL)AMINO]FATTY ACID OXYGENASE_DECARBOXYLASE"/>
    <property type="match status" value="1"/>
</dbReference>
<dbReference type="InterPro" id="IPR042098">
    <property type="entry name" value="TauD-like_sf"/>
</dbReference>
<organism evidence="7 8">
    <name type="scientific">Prorocentrum cordatum</name>
    <dbReference type="NCBI Taxonomy" id="2364126"/>
    <lineage>
        <taxon>Eukaryota</taxon>
        <taxon>Sar</taxon>
        <taxon>Alveolata</taxon>
        <taxon>Dinophyceae</taxon>
        <taxon>Prorocentrales</taxon>
        <taxon>Prorocentraceae</taxon>
        <taxon>Prorocentrum</taxon>
    </lineage>
</organism>
<feature type="domain" description="TauD/TfdA-like" evidence="6">
    <location>
        <begin position="33"/>
        <end position="240"/>
    </location>
</feature>
<dbReference type="InterPro" id="IPR003819">
    <property type="entry name" value="TauD/TfdA-like"/>
</dbReference>
<gene>
    <name evidence="7" type="ORF">PCOR1329_LOCUS5233</name>
</gene>
<keyword evidence="4" id="KW-0560">Oxidoreductase</keyword>
<evidence type="ECO:0000256" key="5">
    <source>
        <dbReference type="ARBA" id="ARBA00023004"/>
    </source>
</evidence>
<keyword evidence="2" id="KW-0479">Metal-binding</keyword>
<comment type="caution">
    <text evidence="7">The sequence shown here is derived from an EMBL/GenBank/DDBJ whole genome shotgun (WGS) entry which is preliminary data.</text>
</comment>
<evidence type="ECO:0000256" key="4">
    <source>
        <dbReference type="ARBA" id="ARBA00023002"/>
    </source>
</evidence>
<accession>A0ABN9PUD8</accession>
<dbReference type="Pfam" id="PF02668">
    <property type="entry name" value="TauD"/>
    <property type="match status" value="1"/>
</dbReference>
<proteinExistence type="inferred from homology"/>
<dbReference type="Gene3D" id="3.60.130.10">
    <property type="entry name" value="Clavaminate synthase-like"/>
    <property type="match status" value="1"/>
</dbReference>
<dbReference type="EMBL" id="CAUYUJ010001375">
    <property type="protein sequence ID" value="CAK0795602.1"/>
    <property type="molecule type" value="Genomic_DNA"/>
</dbReference>
<dbReference type="Proteomes" id="UP001189429">
    <property type="component" value="Unassembled WGS sequence"/>
</dbReference>
<evidence type="ECO:0000256" key="3">
    <source>
        <dbReference type="ARBA" id="ARBA00022964"/>
    </source>
</evidence>
<reference evidence="7" key="1">
    <citation type="submission" date="2023-10" db="EMBL/GenBank/DDBJ databases">
        <authorList>
            <person name="Chen Y."/>
            <person name="Shah S."/>
            <person name="Dougan E. K."/>
            <person name="Thang M."/>
            <person name="Chan C."/>
        </authorList>
    </citation>
    <scope>NUCLEOTIDE SEQUENCE [LARGE SCALE GENOMIC DNA]</scope>
</reference>
<dbReference type="SUPFAM" id="SSF51197">
    <property type="entry name" value="Clavaminate synthase-like"/>
    <property type="match status" value="1"/>
</dbReference>
<name>A0ABN9PUD8_9DINO</name>
<keyword evidence="8" id="KW-1185">Reference proteome</keyword>
<evidence type="ECO:0000256" key="1">
    <source>
        <dbReference type="ARBA" id="ARBA00005896"/>
    </source>
</evidence>
<dbReference type="InterPro" id="IPR051178">
    <property type="entry name" value="TfdA_dioxygenase"/>
</dbReference>
<dbReference type="PANTHER" id="PTHR43779">
    <property type="entry name" value="DIOXYGENASE RV0097-RELATED"/>
    <property type="match status" value="1"/>
</dbReference>
<evidence type="ECO:0000256" key="2">
    <source>
        <dbReference type="ARBA" id="ARBA00022723"/>
    </source>
</evidence>
<protein>
    <recommendedName>
        <fullName evidence="6">TauD/TfdA-like domain-containing protein</fullName>
    </recommendedName>
</protein>
<sequence length="248" mass="28119">MRIGNTRDADGVLTALFSNAARLAPGASPQYCPESRTPVWHTDSTYRASPPIGSVLYCRRAPPEGAATCFADARGAYEALEECQRQELDGLECIPRRMRRCATTAAAAWGRQVHSYSPDYPLPTEEQRRANPPRRVPVVLRHPVTGMRALYGVNSSTCAVVPRGEVPQERLDELELSPAEDESVHRILRRELLPFATSERFTVVWQWEAGDLVVWDNRCTMHAATGFDHHRHEREMWRTTIIDRAWRV</sequence>
<keyword evidence="3" id="KW-0223">Dioxygenase</keyword>
<keyword evidence="5" id="KW-0408">Iron</keyword>
<evidence type="ECO:0000313" key="7">
    <source>
        <dbReference type="EMBL" id="CAK0795602.1"/>
    </source>
</evidence>
<evidence type="ECO:0000259" key="6">
    <source>
        <dbReference type="Pfam" id="PF02668"/>
    </source>
</evidence>
<evidence type="ECO:0000313" key="8">
    <source>
        <dbReference type="Proteomes" id="UP001189429"/>
    </source>
</evidence>
<comment type="similarity">
    <text evidence="1">Belongs to the TfdA dioxygenase family.</text>
</comment>